<evidence type="ECO:0000256" key="6">
    <source>
        <dbReference type="ARBA" id="ARBA00022989"/>
    </source>
</evidence>
<sequence>MIGFRFMHSRHTVWFRVIAFFLIFVSLGLSIYQSIDRMEAFINNPIIINIKQVEENNQHLPLVYICSDTQYQVVTNSTLPVDVILLLQKSDDPDDYKALNKAQEELPKLVEIRQQLTDAGEEGFMADRDNFLTQINETSKRLNAFLPSVAARLDLQPLQYLTPIDVNTTTRITFTTFTTMQTRWDTCWRANMLNKTSTMSTLIKATYATTLCEVNRAITQLMSIKTLNWPTVMKSAEGSNKEIIINCLWLGETCQITPVWSSRGKCFEIAAPTADLQLVNVTGVFSFLYFVGNDFWSSSEVSRKLSHLGNKAAIKIMVDTRPLETDSVVQLLLRSPHNHTDTTLFGNDFDVQAGSSSSFAISRVTKFERIGENCGTRMLNKFINYTNEACLWEQRDSKITKQCNCRWYFSPDNGNTTNAKDVGKTGNGSLNDCTITQHFSCIENAVTDPADCYETMYEVDRMNQPLDDDTADYLPFTWSKRVDNAIERFAKQARIEALVSGSQKKLKSLASDLFDLYLGLFYEYWNDDWCDPLNADSCSSLQDPFIPFWMTESDDIDGVLQSSLFNQFPIDYSAYHRSPNKTPCSFVPDVNSSLISDELLSVLTDYNNTLRMRRESNNSTSAAIDVTLSTYDQLLTAALSQPNNATLRTASKVLQLLKNDIIDMMSKCIDTTNITNYHYCFFFYNSEVLQMTTADDVKSFNELVVAAARKPDAFNNLQKQFRLYATQGLPTVLSAANLKNNFLSMQGDFEANNNRWKTAMQPFIDWLNGELYVTRTCPSVVEICTSIKQRSNDYNFASTLTFNASALNLADFVRYYSIDSNYKNLANMVSKLSKNLTTLKTSYTNFLSSLRWSMEDKFGDVLTERIDNQILSEMFNCTRRQLDAVDRLLSTKVLAVSTDYESWISTFDDLLKSEAMGVYQRGTPYIKKSIAKMTIYYRSFSVQNIVQANTYNVWTLMSDLGGTMGLYLGATVLTFFEVIAFFVHGEETIAKANLEARLRTPVGPRSGSTDQVGHDTWERVGSPKFVQFVDPANIDRSVAKVASR</sequence>
<dbReference type="GO" id="GO:0015280">
    <property type="term" value="F:ligand-gated sodium channel activity"/>
    <property type="evidence" value="ECO:0007669"/>
    <property type="project" value="TreeGrafter"/>
</dbReference>
<evidence type="ECO:0000256" key="1">
    <source>
        <dbReference type="ARBA" id="ARBA00004141"/>
    </source>
</evidence>
<comment type="subcellular location">
    <subcellularLocation>
        <location evidence="1">Membrane</location>
        <topology evidence="1">Multi-pass membrane protein</topology>
    </subcellularLocation>
</comment>
<dbReference type="GO" id="GO:0005886">
    <property type="term" value="C:plasma membrane"/>
    <property type="evidence" value="ECO:0007669"/>
    <property type="project" value="TreeGrafter"/>
</dbReference>
<dbReference type="Proteomes" id="UP000887566">
    <property type="component" value="Unplaced"/>
</dbReference>
<organism evidence="15 16">
    <name type="scientific">Plectus sambesii</name>
    <dbReference type="NCBI Taxonomy" id="2011161"/>
    <lineage>
        <taxon>Eukaryota</taxon>
        <taxon>Metazoa</taxon>
        <taxon>Ecdysozoa</taxon>
        <taxon>Nematoda</taxon>
        <taxon>Chromadorea</taxon>
        <taxon>Plectida</taxon>
        <taxon>Plectina</taxon>
        <taxon>Plectoidea</taxon>
        <taxon>Plectidae</taxon>
        <taxon>Plectus</taxon>
    </lineage>
</organism>
<keyword evidence="11 13" id="KW-0739">Sodium transport</keyword>
<keyword evidence="4 13" id="KW-0894">Sodium channel</keyword>
<evidence type="ECO:0000256" key="4">
    <source>
        <dbReference type="ARBA" id="ARBA00022461"/>
    </source>
</evidence>
<evidence type="ECO:0000256" key="14">
    <source>
        <dbReference type="SAM" id="Phobius"/>
    </source>
</evidence>
<keyword evidence="7" id="KW-0915">Sodium</keyword>
<evidence type="ECO:0000256" key="2">
    <source>
        <dbReference type="ARBA" id="ARBA00007193"/>
    </source>
</evidence>
<keyword evidence="15" id="KW-1185">Reference proteome</keyword>
<keyword evidence="5 13" id="KW-0812">Transmembrane</keyword>
<accession>A0A914VAN2</accession>
<name>A0A914VAN2_9BILA</name>
<evidence type="ECO:0000256" key="7">
    <source>
        <dbReference type="ARBA" id="ARBA00023053"/>
    </source>
</evidence>
<evidence type="ECO:0000313" key="15">
    <source>
        <dbReference type="Proteomes" id="UP000887566"/>
    </source>
</evidence>
<evidence type="ECO:0000256" key="11">
    <source>
        <dbReference type="ARBA" id="ARBA00023201"/>
    </source>
</evidence>
<reference evidence="16" key="1">
    <citation type="submission" date="2022-11" db="UniProtKB">
        <authorList>
            <consortium name="WormBaseParasite"/>
        </authorList>
    </citation>
    <scope>IDENTIFICATION</scope>
</reference>
<keyword evidence="6 14" id="KW-1133">Transmembrane helix</keyword>
<feature type="transmembrane region" description="Helical" evidence="14">
    <location>
        <begin position="12"/>
        <end position="32"/>
    </location>
</feature>
<protein>
    <submittedName>
        <fullName evidence="16">Uncharacterized protein</fullName>
    </submittedName>
</protein>
<keyword evidence="8 13" id="KW-0406">Ion transport</keyword>
<dbReference type="PANTHER" id="PTHR11690">
    <property type="entry name" value="AMILORIDE-SENSITIVE SODIUM CHANNEL-RELATED"/>
    <property type="match status" value="1"/>
</dbReference>
<keyword evidence="9 14" id="KW-0472">Membrane</keyword>
<keyword evidence="3 13" id="KW-0813">Transport</keyword>
<dbReference type="Pfam" id="PF00858">
    <property type="entry name" value="ASC"/>
    <property type="match status" value="2"/>
</dbReference>
<feature type="transmembrane region" description="Helical" evidence="14">
    <location>
        <begin position="964"/>
        <end position="983"/>
    </location>
</feature>
<evidence type="ECO:0000256" key="8">
    <source>
        <dbReference type="ARBA" id="ARBA00023065"/>
    </source>
</evidence>
<dbReference type="Gene3D" id="1.10.287.770">
    <property type="entry name" value="YojJ-like"/>
    <property type="match status" value="1"/>
</dbReference>
<evidence type="ECO:0000313" key="16">
    <source>
        <dbReference type="WBParaSite" id="PSAMB.scaffold1747size41522.g14666.t1"/>
    </source>
</evidence>
<dbReference type="AlphaFoldDB" id="A0A914VAN2"/>
<evidence type="ECO:0000256" key="12">
    <source>
        <dbReference type="ARBA" id="ARBA00023303"/>
    </source>
</evidence>
<keyword evidence="10" id="KW-0325">Glycoprotein</keyword>
<dbReference type="WBParaSite" id="PSAMB.scaffold1747size41522.g14666.t1">
    <property type="protein sequence ID" value="PSAMB.scaffold1747size41522.g14666.t1"/>
    <property type="gene ID" value="PSAMB.scaffold1747size41522.g14666"/>
</dbReference>
<proteinExistence type="inferred from homology"/>
<evidence type="ECO:0000256" key="3">
    <source>
        <dbReference type="ARBA" id="ARBA00022448"/>
    </source>
</evidence>
<keyword evidence="12 13" id="KW-0407">Ion channel</keyword>
<evidence type="ECO:0000256" key="13">
    <source>
        <dbReference type="RuleBase" id="RU000679"/>
    </source>
</evidence>
<comment type="similarity">
    <text evidence="2 13">Belongs to the amiloride-sensitive sodium channel (TC 1.A.6) family.</text>
</comment>
<evidence type="ECO:0000256" key="10">
    <source>
        <dbReference type="ARBA" id="ARBA00023180"/>
    </source>
</evidence>
<evidence type="ECO:0000256" key="9">
    <source>
        <dbReference type="ARBA" id="ARBA00023136"/>
    </source>
</evidence>
<dbReference type="InterPro" id="IPR001873">
    <property type="entry name" value="ENaC"/>
</dbReference>
<evidence type="ECO:0000256" key="5">
    <source>
        <dbReference type="ARBA" id="ARBA00022692"/>
    </source>
</evidence>